<sequence length="104" mass="11800">MLSQISRQRDLVQSERGMPPLLQNFGGQGIELKYQDCRDKEWQQSEHVEVELLWNCSDFGIGMAFIPSIICNGHKCSEECHSHSPTAIDGVKHSNHDTHVRVTP</sequence>
<dbReference type="EMBL" id="BPLR01012301">
    <property type="protein sequence ID" value="GIY52862.1"/>
    <property type="molecule type" value="Genomic_DNA"/>
</dbReference>
<evidence type="ECO:0000256" key="1">
    <source>
        <dbReference type="SAM" id="MobiDB-lite"/>
    </source>
</evidence>
<organism evidence="2 3">
    <name type="scientific">Caerostris extrusa</name>
    <name type="common">Bark spider</name>
    <name type="synonym">Caerostris bankana</name>
    <dbReference type="NCBI Taxonomy" id="172846"/>
    <lineage>
        <taxon>Eukaryota</taxon>
        <taxon>Metazoa</taxon>
        <taxon>Ecdysozoa</taxon>
        <taxon>Arthropoda</taxon>
        <taxon>Chelicerata</taxon>
        <taxon>Arachnida</taxon>
        <taxon>Araneae</taxon>
        <taxon>Araneomorphae</taxon>
        <taxon>Entelegynae</taxon>
        <taxon>Araneoidea</taxon>
        <taxon>Araneidae</taxon>
        <taxon>Caerostris</taxon>
    </lineage>
</organism>
<dbReference type="Proteomes" id="UP001054945">
    <property type="component" value="Unassembled WGS sequence"/>
</dbReference>
<name>A0AAV4U545_CAEEX</name>
<accession>A0AAV4U545</accession>
<evidence type="ECO:0000313" key="3">
    <source>
        <dbReference type="Proteomes" id="UP001054945"/>
    </source>
</evidence>
<gene>
    <name evidence="2" type="ORF">CEXT_119841</name>
</gene>
<protein>
    <submittedName>
        <fullName evidence="2">Uncharacterized protein</fullName>
    </submittedName>
</protein>
<dbReference type="AlphaFoldDB" id="A0AAV4U545"/>
<comment type="caution">
    <text evidence="2">The sequence shown here is derived from an EMBL/GenBank/DDBJ whole genome shotgun (WGS) entry which is preliminary data.</text>
</comment>
<keyword evidence="3" id="KW-1185">Reference proteome</keyword>
<feature type="compositionally biased region" description="Basic and acidic residues" evidence="1">
    <location>
        <begin position="90"/>
        <end position="104"/>
    </location>
</feature>
<proteinExistence type="predicted"/>
<evidence type="ECO:0000313" key="2">
    <source>
        <dbReference type="EMBL" id="GIY52862.1"/>
    </source>
</evidence>
<feature type="region of interest" description="Disordered" evidence="1">
    <location>
        <begin position="85"/>
        <end position="104"/>
    </location>
</feature>
<reference evidence="2 3" key="1">
    <citation type="submission" date="2021-06" db="EMBL/GenBank/DDBJ databases">
        <title>Caerostris extrusa draft genome.</title>
        <authorList>
            <person name="Kono N."/>
            <person name="Arakawa K."/>
        </authorList>
    </citation>
    <scope>NUCLEOTIDE SEQUENCE [LARGE SCALE GENOMIC DNA]</scope>
</reference>